<feature type="signal peptide" evidence="1">
    <location>
        <begin position="1"/>
        <end position="32"/>
    </location>
</feature>
<keyword evidence="3" id="KW-1185">Reference proteome</keyword>
<dbReference type="EMBL" id="BASH01000002">
    <property type="protein sequence ID" value="GAD16408.1"/>
    <property type="molecule type" value="Genomic_DNA"/>
</dbReference>
<keyword evidence="1" id="KW-0732">Signal</keyword>
<dbReference type="STRING" id="1423780.FD05_GL000295"/>
<comment type="caution">
    <text evidence="2">The sequence shown here is derived from an EMBL/GenBank/DDBJ whole genome shotgun (WGS) entry which is preliminary data.</text>
</comment>
<feature type="chain" id="PRO_5009975372" evidence="1">
    <location>
        <begin position="33"/>
        <end position="535"/>
    </location>
</feature>
<accession>S4NQU9</accession>
<gene>
    <name evidence="2" type="ORF">LOT_0946</name>
</gene>
<evidence type="ECO:0000256" key="1">
    <source>
        <dbReference type="SAM" id="SignalP"/>
    </source>
</evidence>
<dbReference type="RefSeq" id="WP_020280861.1">
    <property type="nucleotide sequence ID" value="NZ_AZED01000011.1"/>
</dbReference>
<dbReference type="GeneID" id="301047581"/>
<evidence type="ECO:0000313" key="3">
    <source>
        <dbReference type="Proteomes" id="UP000016361"/>
    </source>
</evidence>
<dbReference type="OrthoDB" id="2329246at2"/>
<name>S4NQU9_9LACO</name>
<proteinExistence type="predicted"/>
<reference evidence="3" key="1">
    <citation type="journal article" date="2013" name="Genome Announc.">
        <title>Draft Genome Sequence of D-Branched-Chain Amino Acid Producer Lactobacillus otakiensis JCM 15040T, Isolated from a Traditional Japanese Pickle.</title>
        <authorList>
            <person name="Doi K."/>
            <person name="Mori K."/>
            <person name="Mutaguchi Y."/>
            <person name="Tashiro K."/>
            <person name="Fujino Y."/>
            <person name="Ohmori T."/>
            <person name="Kuhara S."/>
            <person name="Ohshima T."/>
        </authorList>
    </citation>
    <scope>NUCLEOTIDE SEQUENCE [LARGE SCALE GENOMIC DNA]</scope>
    <source>
        <strain evidence="3">JCM 15040</strain>
    </source>
</reference>
<dbReference type="Proteomes" id="UP000016361">
    <property type="component" value="Unassembled WGS sequence"/>
</dbReference>
<protein>
    <submittedName>
        <fullName evidence="2">Possible surface layer protein SlpB</fullName>
    </submittedName>
</protein>
<dbReference type="PATRIC" id="fig|1423780.4.peg.296"/>
<dbReference type="AlphaFoldDB" id="S4NQU9"/>
<sequence>MQMNLKKSLFISIAALGLVSAAGVATSQTASAKTYAKVTFNSVLNSDPTTRNVTMTGTNALYNKAGTLRGARVVASKSTVTNLANAKVSTANFRVYRVATTNRGSVYYKVVSFDQNFRGWIYGGKSQSSFAGGIAPYTTFSPTVMSGVNPQLTTYKITTPGTGTDSVTWDAPQYTQYKIGQAITDSTPYANATFKIDQSGFRTREGSDDVWVHITSLQPANTAANGWIRLSDLTPVQTQQADNAIRINLNDPNGKTVKTVDYAVTNAVKGTTLGQYSTTSGLWTLTDAQANDILSQINSGLANSGYKLDSSTLTTVERAALAAAQFGTGNVNIPVVSTTTNTAFSTITPYATNTNASATNNLGTHALTGVNNGVVNAGGNFIDTNPNTTGNQTGYLSASDFNNFTQAQQQTILSEMTTAYNNDKDNFGPAYLTCLNTMFKTAAEGQYVAPSGLNFTNGSAANGSTFTSDQLMSYVRSNPSLMTLQSPKYPQFIVPASGANGNNIQVVWNTINYSASSASNGTIGSPVNVFYSFYD</sequence>
<organism evidence="2 3">
    <name type="scientific">Lentilactobacillus otakiensis DSM 19908 = JCM 15040</name>
    <dbReference type="NCBI Taxonomy" id="1423780"/>
    <lineage>
        <taxon>Bacteria</taxon>
        <taxon>Bacillati</taxon>
        <taxon>Bacillota</taxon>
        <taxon>Bacilli</taxon>
        <taxon>Lactobacillales</taxon>
        <taxon>Lactobacillaceae</taxon>
        <taxon>Lentilactobacillus</taxon>
    </lineage>
</organism>
<dbReference type="eggNOG" id="ENOG5030B1Z">
    <property type="taxonomic scope" value="Bacteria"/>
</dbReference>
<evidence type="ECO:0000313" key="2">
    <source>
        <dbReference type="EMBL" id="GAD16408.1"/>
    </source>
</evidence>